<organism evidence="1 2">
    <name type="scientific">Colocasia esculenta</name>
    <name type="common">Wild taro</name>
    <name type="synonym">Arum esculentum</name>
    <dbReference type="NCBI Taxonomy" id="4460"/>
    <lineage>
        <taxon>Eukaryota</taxon>
        <taxon>Viridiplantae</taxon>
        <taxon>Streptophyta</taxon>
        <taxon>Embryophyta</taxon>
        <taxon>Tracheophyta</taxon>
        <taxon>Spermatophyta</taxon>
        <taxon>Magnoliopsida</taxon>
        <taxon>Liliopsida</taxon>
        <taxon>Araceae</taxon>
        <taxon>Aroideae</taxon>
        <taxon>Colocasieae</taxon>
        <taxon>Colocasia</taxon>
    </lineage>
</organism>
<evidence type="ECO:0000313" key="2">
    <source>
        <dbReference type="Proteomes" id="UP000652761"/>
    </source>
</evidence>
<proteinExistence type="predicted"/>
<comment type="caution">
    <text evidence="1">The sequence shown here is derived from an EMBL/GenBank/DDBJ whole genome shotgun (WGS) entry which is preliminary data.</text>
</comment>
<dbReference type="Proteomes" id="UP000652761">
    <property type="component" value="Unassembled WGS sequence"/>
</dbReference>
<evidence type="ECO:0000313" key="1">
    <source>
        <dbReference type="EMBL" id="MQL69791.1"/>
    </source>
</evidence>
<reference evidence="1" key="1">
    <citation type="submission" date="2017-07" db="EMBL/GenBank/DDBJ databases">
        <title>Taro Niue Genome Assembly and Annotation.</title>
        <authorList>
            <person name="Atibalentja N."/>
            <person name="Keating K."/>
            <person name="Fields C.J."/>
        </authorList>
    </citation>
    <scope>NUCLEOTIDE SEQUENCE</scope>
    <source>
        <strain evidence="1">Niue_2</strain>
        <tissue evidence="1">Leaf</tissue>
    </source>
</reference>
<keyword evidence="2" id="KW-1185">Reference proteome</keyword>
<protein>
    <submittedName>
        <fullName evidence="1">Uncharacterized protein</fullName>
    </submittedName>
</protein>
<dbReference type="AlphaFoldDB" id="A0A843TGB0"/>
<accession>A0A843TGB0</accession>
<name>A0A843TGB0_COLES</name>
<sequence>MDPPFSLHLELGLCSCTDRNLASRPLVAKISSLRPAILPSNSLNGQRPSLSSSGQNNELFFLIYDYFRCLVGDTPLEETVESDSEHGE</sequence>
<dbReference type="EMBL" id="NMUH01000047">
    <property type="protein sequence ID" value="MQL69791.1"/>
    <property type="molecule type" value="Genomic_DNA"/>
</dbReference>
<gene>
    <name evidence="1" type="ORF">Taro_002079</name>
</gene>